<accession>A0ABU9Y3Z8</accession>
<comment type="caution">
    <text evidence="2">The sequence shown here is derived from an EMBL/GenBank/DDBJ whole genome shotgun (WGS) entry which is preliminary data.</text>
</comment>
<dbReference type="InterPro" id="IPR037401">
    <property type="entry name" value="SnoaL-like"/>
</dbReference>
<gene>
    <name evidence="2" type="ORF">ABC974_12790</name>
</gene>
<dbReference type="RefSeq" id="WP_343889271.1">
    <property type="nucleotide sequence ID" value="NZ_BAAAEH010000020.1"/>
</dbReference>
<organism evidence="2 3">
    <name type="scientific">Sphingomonas oligophenolica</name>
    <dbReference type="NCBI Taxonomy" id="301154"/>
    <lineage>
        <taxon>Bacteria</taxon>
        <taxon>Pseudomonadati</taxon>
        <taxon>Pseudomonadota</taxon>
        <taxon>Alphaproteobacteria</taxon>
        <taxon>Sphingomonadales</taxon>
        <taxon>Sphingomonadaceae</taxon>
        <taxon>Sphingomonas</taxon>
    </lineage>
</organism>
<evidence type="ECO:0000259" key="1">
    <source>
        <dbReference type="Pfam" id="PF13577"/>
    </source>
</evidence>
<protein>
    <submittedName>
        <fullName evidence="2">Nuclear transport factor 2 family protein</fullName>
    </submittedName>
</protein>
<dbReference type="EMBL" id="JBDIME010000009">
    <property type="protein sequence ID" value="MEN2790509.1"/>
    <property type="molecule type" value="Genomic_DNA"/>
</dbReference>
<evidence type="ECO:0000313" key="3">
    <source>
        <dbReference type="Proteomes" id="UP001419910"/>
    </source>
</evidence>
<dbReference type="SUPFAM" id="SSF54427">
    <property type="entry name" value="NTF2-like"/>
    <property type="match status" value="1"/>
</dbReference>
<evidence type="ECO:0000313" key="2">
    <source>
        <dbReference type="EMBL" id="MEN2790509.1"/>
    </source>
</evidence>
<sequence>MTDVVNADCGIRQLHGRFMDAVWRQDPASFADCFATVGVWKIAGRHMQGREEIAQACVTMLGRCERIQLITLPAMIDLVEGGAIGRLHMIEFAKMNDGSSAMTIGIYHDRYVEQDGLWRYAWRHWSMQYRGPADLSAAFVDSPDYGAFPGAPGPDEPTYVRPA</sequence>
<dbReference type="Pfam" id="PF13577">
    <property type="entry name" value="SnoaL_4"/>
    <property type="match status" value="1"/>
</dbReference>
<reference evidence="2 3" key="1">
    <citation type="submission" date="2024-05" db="EMBL/GenBank/DDBJ databases">
        <authorList>
            <person name="Liu Q."/>
            <person name="Xin Y.-H."/>
        </authorList>
    </citation>
    <scope>NUCLEOTIDE SEQUENCE [LARGE SCALE GENOMIC DNA]</scope>
    <source>
        <strain evidence="2 3">CGMCC 1.10181</strain>
    </source>
</reference>
<dbReference type="Gene3D" id="3.10.450.50">
    <property type="match status" value="1"/>
</dbReference>
<proteinExistence type="predicted"/>
<feature type="domain" description="SnoaL-like" evidence="1">
    <location>
        <begin position="11"/>
        <end position="121"/>
    </location>
</feature>
<name>A0ABU9Y3Z8_9SPHN</name>
<dbReference type="InterPro" id="IPR032710">
    <property type="entry name" value="NTF2-like_dom_sf"/>
</dbReference>
<keyword evidence="3" id="KW-1185">Reference proteome</keyword>
<dbReference type="Proteomes" id="UP001419910">
    <property type="component" value="Unassembled WGS sequence"/>
</dbReference>